<feature type="signal peptide" evidence="1">
    <location>
        <begin position="1"/>
        <end position="34"/>
    </location>
</feature>
<reference evidence="2 3" key="1">
    <citation type="submission" date="2018-09" db="EMBL/GenBank/DDBJ databases">
        <title>Altererythrobacter sp.Ery1 and Ery12, the genome sequencing of novel strains in genus Alterythrobacter.</title>
        <authorList>
            <person name="Cheng H."/>
            <person name="Wu Y.-H."/>
            <person name="Fang C."/>
            <person name="Xu X.-W."/>
        </authorList>
    </citation>
    <scope>NUCLEOTIDE SEQUENCE [LARGE SCALE GENOMIC DNA]</scope>
    <source>
        <strain evidence="2 3">Ery12</strain>
    </source>
</reference>
<protein>
    <submittedName>
        <fullName evidence="2">Uncharacterized protein</fullName>
    </submittedName>
</protein>
<comment type="caution">
    <text evidence="2">The sequence shown here is derived from an EMBL/GenBank/DDBJ whole genome shotgun (WGS) entry which is preliminary data.</text>
</comment>
<keyword evidence="3" id="KW-1185">Reference proteome</keyword>
<evidence type="ECO:0000313" key="2">
    <source>
        <dbReference type="EMBL" id="RJX67649.1"/>
    </source>
</evidence>
<feature type="chain" id="PRO_5019253802" evidence="1">
    <location>
        <begin position="35"/>
        <end position="179"/>
    </location>
</feature>
<dbReference type="EMBL" id="RAHJ01000018">
    <property type="protein sequence ID" value="RJX67649.1"/>
    <property type="molecule type" value="Genomic_DNA"/>
</dbReference>
<proteinExistence type="predicted"/>
<organism evidence="2 3">
    <name type="scientific">Tsuneonella suprasediminis</name>
    <dbReference type="NCBI Taxonomy" id="2306996"/>
    <lineage>
        <taxon>Bacteria</taxon>
        <taxon>Pseudomonadati</taxon>
        <taxon>Pseudomonadota</taxon>
        <taxon>Alphaproteobacteria</taxon>
        <taxon>Sphingomonadales</taxon>
        <taxon>Erythrobacteraceae</taxon>
        <taxon>Tsuneonella</taxon>
    </lineage>
</organism>
<dbReference type="Proteomes" id="UP000284322">
    <property type="component" value="Unassembled WGS sequence"/>
</dbReference>
<dbReference type="AlphaFoldDB" id="A0A419R1G3"/>
<evidence type="ECO:0000256" key="1">
    <source>
        <dbReference type="SAM" id="SignalP"/>
    </source>
</evidence>
<keyword evidence="1" id="KW-0732">Signal</keyword>
<sequence>MEPDMISKHIRSAIALVAAAGMFAAVMAPTNSHAGVVDGVRTADGLMMYLGVVPAATVRGHAKSHPEARMHGGVPAGSHSMHIVAAVFDEASGARITDAKVRAHITEPGGLQRTIRLEPMTVAGALTFGGFTTFQRGIKYRIGIEVERPPHMQSSPSKNTPPRMHRVPAVTAHFAYTHD</sequence>
<name>A0A419R1G3_9SPHN</name>
<evidence type="ECO:0000313" key="3">
    <source>
        <dbReference type="Proteomes" id="UP000284322"/>
    </source>
</evidence>
<gene>
    <name evidence="2" type="ORF">D6858_06480</name>
</gene>
<accession>A0A419R1G3</accession>